<dbReference type="SUPFAM" id="SSF51445">
    <property type="entry name" value="(Trans)glycosidases"/>
    <property type="match status" value="1"/>
</dbReference>
<comment type="caution">
    <text evidence="4">The sequence shown here is derived from an EMBL/GenBank/DDBJ whole genome shotgun (WGS) entry which is preliminary data.</text>
</comment>
<keyword evidence="3" id="KW-0812">Transmembrane</keyword>
<evidence type="ECO:0000256" key="3">
    <source>
        <dbReference type="SAM" id="Phobius"/>
    </source>
</evidence>
<evidence type="ECO:0000313" key="4">
    <source>
        <dbReference type="EMBL" id="KAK7850033.1"/>
    </source>
</evidence>
<dbReference type="PANTHER" id="PTHR45708">
    <property type="entry name" value="ENDOCHITINASE"/>
    <property type="match status" value="1"/>
</dbReference>
<evidence type="ECO:0000256" key="1">
    <source>
        <dbReference type="ARBA" id="ARBA00022801"/>
    </source>
</evidence>
<dbReference type="Proteomes" id="UP000237347">
    <property type="component" value="Unassembled WGS sequence"/>
</dbReference>
<reference evidence="4 5" key="1">
    <citation type="journal article" date="2018" name="Sci. Data">
        <title>The draft genome sequence of cork oak.</title>
        <authorList>
            <person name="Ramos A.M."/>
            <person name="Usie A."/>
            <person name="Barbosa P."/>
            <person name="Barros P.M."/>
            <person name="Capote T."/>
            <person name="Chaves I."/>
            <person name="Simoes F."/>
            <person name="Abreu I."/>
            <person name="Carrasquinho I."/>
            <person name="Faro C."/>
            <person name="Guimaraes J.B."/>
            <person name="Mendonca D."/>
            <person name="Nobrega F."/>
            <person name="Rodrigues L."/>
            <person name="Saibo N.J.M."/>
            <person name="Varela M.C."/>
            <person name="Egas C."/>
            <person name="Matos J."/>
            <person name="Miguel C.M."/>
            <person name="Oliveira M.M."/>
            <person name="Ricardo C.P."/>
            <person name="Goncalves S."/>
        </authorList>
    </citation>
    <scope>NUCLEOTIDE SEQUENCE [LARGE SCALE GENOMIC DNA]</scope>
    <source>
        <strain evidence="5">cv. HL8</strain>
    </source>
</reference>
<keyword evidence="1" id="KW-0378">Hydrolase</keyword>
<name>A0AAW0LHV0_QUESU</name>
<gene>
    <name evidence="4" type="primary">CHIT3_1</name>
    <name evidence="4" type="ORF">CFP56_001779</name>
</gene>
<dbReference type="EMBL" id="PKMF04000106">
    <property type="protein sequence ID" value="KAK7850033.1"/>
    <property type="molecule type" value="Genomic_DNA"/>
</dbReference>
<keyword evidence="5" id="KW-1185">Reference proteome</keyword>
<evidence type="ECO:0000313" key="5">
    <source>
        <dbReference type="Proteomes" id="UP000237347"/>
    </source>
</evidence>
<keyword evidence="3" id="KW-1133">Transmembrane helix</keyword>
<dbReference type="AlphaFoldDB" id="A0AAW0LHV0"/>
<dbReference type="InterPro" id="IPR050542">
    <property type="entry name" value="Glycosyl_Hydrlase18_Chitinase"/>
</dbReference>
<keyword evidence="2" id="KW-0326">Glycosidase</keyword>
<dbReference type="GO" id="GO:0004568">
    <property type="term" value="F:chitinase activity"/>
    <property type="evidence" value="ECO:0007669"/>
    <property type="project" value="TreeGrafter"/>
</dbReference>
<dbReference type="GO" id="GO:0005576">
    <property type="term" value="C:extracellular region"/>
    <property type="evidence" value="ECO:0007669"/>
    <property type="project" value="TreeGrafter"/>
</dbReference>
<sequence length="184" mass="20651">MGSASSPIGFVMGRWPILALSSVSGKMNLHAFLSLLLNHPITWVGFALIFSMTMSGISITILFRFMAHLGFYRGQELECKHGKKLYLTGWENYVWVQFYNPPCQYSPGNLAKLEDAWKQWTTSFKDCLLHLRQLEVAFIPAGAADLTSEVLPAIKNLSKYGGVMLWLKCFDDLTGFSSSNKNDV</sequence>
<proteinExistence type="predicted"/>
<dbReference type="Gene3D" id="3.20.20.80">
    <property type="entry name" value="Glycosidases"/>
    <property type="match status" value="1"/>
</dbReference>
<dbReference type="InterPro" id="IPR017853">
    <property type="entry name" value="GH"/>
</dbReference>
<keyword evidence="3" id="KW-0472">Membrane</keyword>
<dbReference type="PANTHER" id="PTHR45708:SF49">
    <property type="entry name" value="ENDOCHITINASE"/>
    <property type="match status" value="1"/>
</dbReference>
<organism evidence="4 5">
    <name type="scientific">Quercus suber</name>
    <name type="common">Cork oak</name>
    <dbReference type="NCBI Taxonomy" id="58331"/>
    <lineage>
        <taxon>Eukaryota</taxon>
        <taxon>Viridiplantae</taxon>
        <taxon>Streptophyta</taxon>
        <taxon>Embryophyta</taxon>
        <taxon>Tracheophyta</taxon>
        <taxon>Spermatophyta</taxon>
        <taxon>Magnoliopsida</taxon>
        <taxon>eudicotyledons</taxon>
        <taxon>Gunneridae</taxon>
        <taxon>Pentapetalae</taxon>
        <taxon>rosids</taxon>
        <taxon>fabids</taxon>
        <taxon>Fagales</taxon>
        <taxon>Fagaceae</taxon>
        <taxon>Quercus</taxon>
    </lineage>
</organism>
<evidence type="ECO:0000256" key="2">
    <source>
        <dbReference type="ARBA" id="ARBA00023295"/>
    </source>
</evidence>
<accession>A0AAW0LHV0</accession>
<feature type="transmembrane region" description="Helical" evidence="3">
    <location>
        <begin position="41"/>
        <end position="63"/>
    </location>
</feature>
<protein>
    <submittedName>
        <fullName evidence="4">Acidic endochitinase</fullName>
    </submittedName>
</protein>